<name>A0AA86V4F5_9EUKA</name>
<evidence type="ECO:0000313" key="2">
    <source>
        <dbReference type="EMBL" id="CAI9975942.1"/>
    </source>
</evidence>
<proteinExistence type="predicted"/>
<protein>
    <submittedName>
        <fullName evidence="3">Hypothetical_protein</fullName>
    </submittedName>
</protein>
<reference evidence="2" key="1">
    <citation type="submission" date="2023-06" db="EMBL/GenBank/DDBJ databases">
        <authorList>
            <person name="Kurt Z."/>
        </authorList>
    </citation>
    <scope>NUCLEOTIDE SEQUENCE</scope>
</reference>
<dbReference type="EMBL" id="CAXDID020000054">
    <property type="protein sequence ID" value="CAL6006894.1"/>
    <property type="molecule type" value="Genomic_DNA"/>
</dbReference>
<keyword evidence="4" id="KW-1185">Reference proteome</keyword>
<reference evidence="3 4" key="2">
    <citation type="submission" date="2024-07" db="EMBL/GenBank/DDBJ databases">
        <authorList>
            <person name="Akdeniz Z."/>
        </authorList>
    </citation>
    <scope>NUCLEOTIDE SEQUENCE [LARGE SCALE GENOMIC DNA]</scope>
</reference>
<evidence type="ECO:0000313" key="4">
    <source>
        <dbReference type="Proteomes" id="UP001642409"/>
    </source>
</evidence>
<sequence length="170" mass="20313">MLSFNGVEKELKRLEYLLAVEQKKDTIVKTRDQQKEVMENKKDEKLNKQFEQQKLCKQFHEKQLQKIADLKAIQKYESKQIVIERKQQREYEVMLQKELDDELKNMKQQETQLKLMLLQGFGSGDEQKKRTMKAKTWTEKPVVEGARQQKRSNEVLKGQMVQQRLRGDAK</sequence>
<evidence type="ECO:0000256" key="1">
    <source>
        <dbReference type="SAM" id="MobiDB-lite"/>
    </source>
</evidence>
<accession>A0AA86V4F5</accession>
<dbReference type="AlphaFoldDB" id="A0AA86V4F5"/>
<comment type="caution">
    <text evidence="2">The sequence shown here is derived from an EMBL/GenBank/DDBJ whole genome shotgun (WGS) entry which is preliminary data.</text>
</comment>
<evidence type="ECO:0000313" key="3">
    <source>
        <dbReference type="EMBL" id="CAL6006894.1"/>
    </source>
</evidence>
<organism evidence="2">
    <name type="scientific">Hexamita inflata</name>
    <dbReference type="NCBI Taxonomy" id="28002"/>
    <lineage>
        <taxon>Eukaryota</taxon>
        <taxon>Metamonada</taxon>
        <taxon>Diplomonadida</taxon>
        <taxon>Hexamitidae</taxon>
        <taxon>Hexamitinae</taxon>
        <taxon>Hexamita</taxon>
    </lineage>
</organism>
<gene>
    <name evidence="3" type="ORF">HINF_LOCUS20382</name>
    <name evidence="2" type="ORF">HINF_LOCUS63587</name>
</gene>
<feature type="region of interest" description="Disordered" evidence="1">
    <location>
        <begin position="142"/>
        <end position="170"/>
    </location>
</feature>
<dbReference type="Proteomes" id="UP001642409">
    <property type="component" value="Unassembled WGS sequence"/>
</dbReference>
<dbReference type="EMBL" id="CATOUU010001170">
    <property type="protein sequence ID" value="CAI9975942.1"/>
    <property type="molecule type" value="Genomic_DNA"/>
</dbReference>